<evidence type="ECO:0000313" key="9">
    <source>
        <dbReference type="Proteomes" id="UP000230078"/>
    </source>
</evidence>
<evidence type="ECO:0000256" key="4">
    <source>
        <dbReference type="ARBA" id="ARBA00023136"/>
    </source>
</evidence>
<comment type="similarity">
    <text evidence="7">Belongs to the transglycosylase MltG family.</text>
</comment>
<comment type="caution">
    <text evidence="8">The sequence shown here is derived from an EMBL/GenBank/DDBJ whole genome shotgun (WGS) entry which is preliminary data.</text>
</comment>
<evidence type="ECO:0000256" key="2">
    <source>
        <dbReference type="ARBA" id="ARBA00022692"/>
    </source>
</evidence>
<dbReference type="InterPro" id="IPR003770">
    <property type="entry name" value="MLTG-like"/>
</dbReference>
<dbReference type="Gene3D" id="3.30.1490.480">
    <property type="entry name" value="Endolytic murein transglycosylase"/>
    <property type="match status" value="1"/>
</dbReference>
<comment type="subcellular location">
    <subcellularLocation>
        <location evidence="7">Cell membrane</location>
        <topology evidence="7">Single-pass membrane protein</topology>
    </subcellularLocation>
</comment>
<keyword evidence="6 7" id="KW-0961">Cell wall biogenesis/degradation</keyword>
<dbReference type="AlphaFoldDB" id="A0A2M7V558"/>
<feature type="transmembrane region" description="Helical" evidence="7">
    <location>
        <begin position="27"/>
        <end position="47"/>
    </location>
</feature>
<name>A0A2M7V558_9BACT</name>
<comment type="catalytic activity">
    <reaction evidence="7">
        <text>a peptidoglycan chain = a peptidoglycan chain with N-acetyl-1,6-anhydromuramyl-[peptide] at the reducing end + a peptidoglycan chain with N-acetylglucosamine at the non-reducing end.</text>
        <dbReference type="EC" id="4.2.2.29"/>
    </reaction>
</comment>
<keyword evidence="2 7" id="KW-0812">Transmembrane</keyword>
<dbReference type="NCBIfam" id="TIGR00247">
    <property type="entry name" value="endolytic transglycosylase MltG"/>
    <property type="match status" value="1"/>
</dbReference>
<accession>A0A2M7V558</accession>
<proteinExistence type="inferred from homology"/>
<dbReference type="GO" id="GO:0071555">
    <property type="term" value="P:cell wall organization"/>
    <property type="evidence" value="ECO:0007669"/>
    <property type="project" value="UniProtKB-KW"/>
</dbReference>
<evidence type="ECO:0000256" key="6">
    <source>
        <dbReference type="ARBA" id="ARBA00023316"/>
    </source>
</evidence>
<dbReference type="GO" id="GO:0005886">
    <property type="term" value="C:plasma membrane"/>
    <property type="evidence" value="ECO:0007669"/>
    <property type="project" value="UniProtKB-SubCell"/>
</dbReference>
<gene>
    <name evidence="7" type="primary">mltG</name>
    <name evidence="8" type="ORF">COX83_01145</name>
</gene>
<dbReference type="Proteomes" id="UP000230078">
    <property type="component" value="Unassembled WGS sequence"/>
</dbReference>
<keyword evidence="3 7" id="KW-1133">Transmembrane helix</keyword>
<evidence type="ECO:0000313" key="8">
    <source>
        <dbReference type="EMBL" id="PIZ93723.1"/>
    </source>
</evidence>
<dbReference type="EC" id="4.2.2.29" evidence="7"/>
<dbReference type="EMBL" id="PFPI01000015">
    <property type="protein sequence ID" value="PIZ93723.1"/>
    <property type="molecule type" value="Genomic_DNA"/>
</dbReference>
<protein>
    <recommendedName>
        <fullName evidence="7">Endolytic murein transglycosylase</fullName>
        <ecNumber evidence="7">4.2.2.29</ecNumber>
    </recommendedName>
    <alternativeName>
        <fullName evidence="7">Peptidoglycan lytic transglycosylase</fullName>
    </alternativeName>
    <alternativeName>
        <fullName evidence="7">Peptidoglycan polymerization terminase</fullName>
    </alternativeName>
</protein>
<evidence type="ECO:0000256" key="3">
    <source>
        <dbReference type="ARBA" id="ARBA00022989"/>
    </source>
</evidence>
<keyword evidence="1 7" id="KW-1003">Cell membrane</keyword>
<dbReference type="PANTHER" id="PTHR30518">
    <property type="entry name" value="ENDOLYTIC MUREIN TRANSGLYCOSYLASE"/>
    <property type="match status" value="1"/>
</dbReference>
<dbReference type="Pfam" id="PF02618">
    <property type="entry name" value="YceG"/>
    <property type="match status" value="1"/>
</dbReference>
<sequence>MSVFQSVSSGRETIGMSFAHNHMKKKLLLIVVGILLFGGFLFYRNIYTAIGIETDTKVISIPSGLSVREIAVLLEEQGIVPSSNILVRYLVWKNMDTKIQHGDITFVPPHSIAHVAMELANPQGRKEREITLLPGWDIRQIAEYFEKEGIASAEDFYRAVGTPLNERPSTYDMSDVPQFDSKSKDANLEGYLRPDTYRIFESASVDDIVGKLVHGRADQFTDQMLADTNVQGKTVHEILTMASILEREVRTPEDRRLVSDLFWRRYNIGMALQADSTVHYITGTEGSVFTTKNAREVDSLWNTYKYPGLPPGPISNPSVGAIMAAIYPEKNTNWYFLTTLDTGEVKYAKTLDQQNANSATYLR</sequence>
<reference evidence="9" key="1">
    <citation type="submission" date="2017-09" db="EMBL/GenBank/DDBJ databases">
        <title>Depth-based differentiation of microbial function through sediment-hosted aquifers and enrichment of novel symbionts in the deep terrestrial subsurface.</title>
        <authorList>
            <person name="Probst A.J."/>
            <person name="Ladd B."/>
            <person name="Jarett J.K."/>
            <person name="Geller-Mcgrath D.E."/>
            <person name="Sieber C.M.K."/>
            <person name="Emerson J.B."/>
            <person name="Anantharaman K."/>
            <person name="Thomas B.C."/>
            <person name="Malmstrom R."/>
            <person name="Stieglmeier M."/>
            <person name="Klingl A."/>
            <person name="Woyke T."/>
            <person name="Ryan C.M."/>
            <person name="Banfield J.F."/>
        </authorList>
    </citation>
    <scope>NUCLEOTIDE SEQUENCE [LARGE SCALE GENOMIC DNA]</scope>
</reference>
<dbReference type="PANTHER" id="PTHR30518:SF2">
    <property type="entry name" value="ENDOLYTIC MUREIN TRANSGLYCOSYLASE"/>
    <property type="match status" value="1"/>
</dbReference>
<dbReference type="HAMAP" id="MF_02065">
    <property type="entry name" value="MltG"/>
    <property type="match status" value="1"/>
</dbReference>
<keyword evidence="5 7" id="KW-0456">Lyase</keyword>
<dbReference type="GO" id="GO:0008932">
    <property type="term" value="F:lytic endotransglycosylase activity"/>
    <property type="evidence" value="ECO:0007669"/>
    <property type="project" value="UniProtKB-UniRule"/>
</dbReference>
<feature type="site" description="Important for catalytic activity" evidence="7">
    <location>
        <position position="248"/>
    </location>
</feature>
<evidence type="ECO:0000256" key="5">
    <source>
        <dbReference type="ARBA" id="ARBA00023239"/>
    </source>
</evidence>
<dbReference type="GO" id="GO:0009252">
    <property type="term" value="P:peptidoglycan biosynthetic process"/>
    <property type="evidence" value="ECO:0007669"/>
    <property type="project" value="UniProtKB-UniRule"/>
</dbReference>
<keyword evidence="4 7" id="KW-0472">Membrane</keyword>
<comment type="function">
    <text evidence="7">Functions as a peptidoglycan terminase that cleaves nascent peptidoglycan strands endolytically to terminate their elongation.</text>
</comment>
<organism evidence="8 9">
    <name type="scientific">Candidatus Magasanikbacteria bacterium CG_4_10_14_0_2_um_filter_41_31</name>
    <dbReference type="NCBI Taxonomy" id="1974639"/>
    <lineage>
        <taxon>Bacteria</taxon>
        <taxon>Candidatus Magasanikiibacteriota</taxon>
    </lineage>
</organism>
<evidence type="ECO:0000256" key="7">
    <source>
        <dbReference type="HAMAP-Rule" id="MF_02065"/>
    </source>
</evidence>
<evidence type="ECO:0000256" key="1">
    <source>
        <dbReference type="ARBA" id="ARBA00022475"/>
    </source>
</evidence>